<proteinExistence type="predicted"/>
<feature type="region of interest" description="Disordered" evidence="1">
    <location>
        <begin position="133"/>
        <end position="169"/>
    </location>
</feature>
<evidence type="ECO:0000256" key="1">
    <source>
        <dbReference type="SAM" id="MobiDB-lite"/>
    </source>
</evidence>
<name>J0D693_AURST</name>
<evidence type="ECO:0000313" key="2">
    <source>
        <dbReference type="EMBL" id="EJD34378.1"/>
    </source>
</evidence>
<feature type="compositionally biased region" description="Polar residues" evidence="1">
    <location>
        <begin position="275"/>
        <end position="288"/>
    </location>
</feature>
<dbReference type="Proteomes" id="UP000006514">
    <property type="component" value="Unassembled WGS sequence"/>
</dbReference>
<evidence type="ECO:0000313" key="3">
    <source>
        <dbReference type="Proteomes" id="UP000006514"/>
    </source>
</evidence>
<dbReference type="KEGG" id="adl:AURDEDRAFT_176571"/>
<gene>
    <name evidence="2" type="ORF">AURDEDRAFT_176571</name>
</gene>
<feature type="region of interest" description="Disordered" evidence="1">
    <location>
        <begin position="274"/>
        <end position="294"/>
    </location>
</feature>
<feature type="compositionally biased region" description="Basic and acidic residues" evidence="1">
    <location>
        <begin position="199"/>
        <end position="212"/>
    </location>
</feature>
<organism evidence="2 3">
    <name type="scientific">Auricularia subglabra (strain TFB-10046 / SS5)</name>
    <name type="common">White-rot fungus</name>
    <name type="synonym">Auricularia delicata (strain TFB10046)</name>
    <dbReference type="NCBI Taxonomy" id="717982"/>
    <lineage>
        <taxon>Eukaryota</taxon>
        <taxon>Fungi</taxon>
        <taxon>Dikarya</taxon>
        <taxon>Basidiomycota</taxon>
        <taxon>Agaricomycotina</taxon>
        <taxon>Agaricomycetes</taxon>
        <taxon>Auriculariales</taxon>
        <taxon>Auriculariaceae</taxon>
        <taxon>Auricularia</taxon>
    </lineage>
</organism>
<protein>
    <submittedName>
        <fullName evidence="2">Uncharacterized protein</fullName>
    </submittedName>
</protein>
<keyword evidence="3" id="KW-1185">Reference proteome</keyword>
<dbReference type="AlphaFoldDB" id="J0D693"/>
<dbReference type="InParanoid" id="J0D693"/>
<feature type="region of interest" description="Disordered" evidence="1">
    <location>
        <begin position="193"/>
        <end position="213"/>
    </location>
</feature>
<feature type="compositionally biased region" description="Basic residues" evidence="1">
    <location>
        <begin position="157"/>
        <end position="169"/>
    </location>
</feature>
<dbReference type="EMBL" id="JH687955">
    <property type="protein sequence ID" value="EJD34378.1"/>
    <property type="molecule type" value="Genomic_DNA"/>
</dbReference>
<accession>J0D693</accession>
<reference evidence="3" key="1">
    <citation type="journal article" date="2012" name="Science">
        <title>The Paleozoic origin of enzymatic lignin decomposition reconstructed from 31 fungal genomes.</title>
        <authorList>
            <person name="Floudas D."/>
            <person name="Binder M."/>
            <person name="Riley R."/>
            <person name="Barry K."/>
            <person name="Blanchette R.A."/>
            <person name="Henrissat B."/>
            <person name="Martinez A.T."/>
            <person name="Otillar R."/>
            <person name="Spatafora J.W."/>
            <person name="Yadav J.S."/>
            <person name="Aerts A."/>
            <person name="Benoit I."/>
            <person name="Boyd A."/>
            <person name="Carlson A."/>
            <person name="Copeland A."/>
            <person name="Coutinho P.M."/>
            <person name="de Vries R.P."/>
            <person name="Ferreira P."/>
            <person name="Findley K."/>
            <person name="Foster B."/>
            <person name="Gaskell J."/>
            <person name="Glotzer D."/>
            <person name="Gorecki P."/>
            <person name="Heitman J."/>
            <person name="Hesse C."/>
            <person name="Hori C."/>
            <person name="Igarashi K."/>
            <person name="Jurgens J.A."/>
            <person name="Kallen N."/>
            <person name="Kersten P."/>
            <person name="Kohler A."/>
            <person name="Kuees U."/>
            <person name="Kumar T.K.A."/>
            <person name="Kuo A."/>
            <person name="LaButti K."/>
            <person name="Larrondo L.F."/>
            <person name="Lindquist E."/>
            <person name="Ling A."/>
            <person name="Lombard V."/>
            <person name="Lucas S."/>
            <person name="Lundell T."/>
            <person name="Martin R."/>
            <person name="McLaughlin D.J."/>
            <person name="Morgenstern I."/>
            <person name="Morin E."/>
            <person name="Murat C."/>
            <person name="Nagy L.G."/>
            <person name="Nolan M."/>
            <person name="Ohm R.A."/>
            <person name="Patyshakuliyeva A."/>
            <person name="Rokas A."/>
            <person name="Ruiz-Duenas F.J."/>
            <person name="Sabat G."/>
            <person name="Salamov A."/>
            <person name="Samejima M."/>
            <person name="Schmutz J."/>
            <person name="Slot J.C."/>
            <person name="St John F."/>
            <person name="Stenlid J."/>
            <person name="Sun H."/>
            <person name="Sun S."/>
            <person name="Syed K."/>
            <person name="Tsang A."/>
            <person name="Wiebenga A."/>
            <person name="Young D."/>
            <person name="Pisabarro A."/>
            <person name="Eastwood D.C."/>
            <person name="Martin F."/>
            <person name="Cullen D."/>
            <person name="Grigoriev I.V."/>
            <person name="Hibbett D.S."/>
        </authorList>
    </citation>
    <scope>NUCLEOTIDE SEQUENCE [LARGE SCALE GENOMIC DNA]</scope>
    <source>
        <strain evidence="3">TFB10046</strain>
    </source>
</reference>
<sequence length="364" mass="39928">MAYALRYARPQSMAEEVFKTCAEWAHKFDLAVWQEGNLPMNAPPYFYDAFCRANPNAIDPALAVNMQRNRRGAFFAFEAQAGRLPGQVDGAEMVPLKAVEVMLNVTRTILSDSQQQSSQQLQTAVQAIEKAMKSAPARDGYERRIQHRRPLNPPPPRHPHNSIRAHHHHPHEHILHLDCGRHGNCDAPPPYRRCRRARRDPSPDPDYQREPTPHPLEGFLFQGVGPETQNEDQVMRDETPFDFGIAGPVQAALADLGIAGPVQPVPADFVHPRSSLDTPAQTTDSIAGTATPRPRSLLTDVAPEELPGIGGPAVPPGLGLEIGTIAPANTEYTGSVTDDFENLDLGIANQMLNDFVNPEAVALA</sequence>